<dbReference type="InterPro" id="IPR058514">
    <property type="entry name" value="DUF8201"/>
</dbReference>
<feature type="domain" description="DUF8201" evidence="2">
    <location>
        <begin position="1"/>
        <end position="429"/>
    </location>
</feature>
<dbReference type="Proteomes" id="UP000002297">
    <property type="component" value="Chromosome"/>
</dbReference>
<feature type="transmembrane region" description="Helical" evidence="1">
    <location>
        <begin position="171"/>
        <end position="188"/>
    </location>
</feature>
<feature type="transmembrane region" description="Helical" evidence="1">
    <location>
        <begin position="59"/>
        <end position="76"/>
    </location>
</feature>
<evidence type="ECO:0000313" key="4">
    <source>
        <dbReference type="Proteomes" id="UP000002297"/>
    </source>
</evidence>
<dbReference type="RefSeq" id="WP_013187359.1">
    <property type="nucleotide sequence ID" value="NC_014230.1"/>
</dbReference>
<feature type="transmembrane region" description="Helical" evidence="1">
    <location>
        <begin position="33"/>
        <end position="53"/>
    </location>
</feature>
<dbReference type="AlphaFoldDB" id="A3UBH2"/>
<organism evidence="3 4">
    <name type="scientific">Croceibacter atlanticus (strain ATCC BAA-628 / JCM 21780 / CIP 108009 / IAM 15332 / KCTC 12090 / HTCC2559)</name>
    <dbReference type="NCBI Taxonomy" id="216432"/>
    <lineage>
        <taxon>Bacteria</taxon>
        <taxon>Pseudomonadati</taxon>
        <taxon>Bacteroidota</taxon>
        <taxon>Flavobacteriia</taxon>
        <taxon>Flavobacteriales</taxon>
        <taxon>Flavobacteriaceae</taxon>
        <taxon>Croceibacter</taxon>
    </lineage>
</organism>
<feature type="transmembrane region" description="Helical" evidence="1">
    <location>
        <begin position="200"/>
        <end position="219"/>
    </location>
</feature>
<dbReference type="OrthoDB" id="344987at2"/>
<gene>
    <name evidence="3" type="ordered locus">CA2559_08071</name>
</gene>
<feature type="transmembrane region" description="Helical" evidence="1">
    <location>
        <begin position="447"/>
        <end position="465"/>
    </location>
</feature>
<dbReference type="InterPro" id="IPR058065">
    <property type="entry name" value="LIC_10190-like"/>
</dbReference>
<keyword evidence="1" id="KW-1133">Transmembrane helix</keyword>
<reference evidence="3 4" key="1">
    <citation type="journal article" date="2010" name="J. Bacteriol.">
        <title>The complete genome sequence of Croceibacter atlanticus HTCC2559T.</title>
        <authorList>
            <person name="Oh H.M."/>
            <person name="Kang I."/>
            <person name="Ferriera S."/>
            <person name="Giovannoni S.J."/>
            <person name="Cho J.C."/>
        </authorList>
    </citation>
    <scope>NUCLEOTIDE SEQUENCE [LARGE SCALE GENOMIC DNA]</scope>
    <source>
        <strain evidence="4">ATCC BAA-628 / HTCC2559 / KCTC 12090</strain>
    </source>
</reference>
<evidence type="ECO:0000256" key="1">
    <source>
        <dbReference type="SAM" id="Phobius"/>
    </source>
</evidence>
<accession>A3UBH2</accession>
<dbReference type="Pfam" id="PF26626">
    <property type="entry name" value="DUF8201"/>
    <property type="match status" value="1"/>
</dbReference>
<keyword evidence="1" id="KW-0812">Transmembrane</keyword>
<keyword evidence="1" id="KW-0472">Membrane</keyword>
<protein>
    <submittedName>
        <fullName evidence="3">Cytoplasmic membrane protein</fullName>
    </submittedName>
</protein>
<evidence type="ECO:0000259" key="2">
    <source>
        <dbReference type="Pfam" id="PF26626"/>
    </source>
</evidence>
<sequence length="567" mass="65458">MLLIAISFIYIFSICTAIGVGFYKLFKIETYKSVEVAFIGLFSISLLASIWAFWGRIHWEFHLFLILTSCISILFNKDKVVLTLKHLRYTFKQLSPFLKALLISTAVLILMQCASAPYVIDNESYYIQTIAVLNDYGFIKGLANLHFFLAQTSGWHITQSALNLNFVFKNFNDLSGFCLLLTVLWSFDKLNFYFKNRVDIWDLIFGLFPLANLFFFQFIGTPSQDIPIYCLTFICISIFQKSFRLPKADGFIVLCALVLFCIFIKPTSFLLIGFPIVLFINHYKTLSTKVIKVLPIALLTLLIFIGKNSIISGYPLFPLLYLDVINENWKLPIALAEYYIDLTKAYGFLLLPDDYTNLTTLERLYQWLTLGKLRGIFNCIAVIFICITPFFIRKTTIKKTATLIFVLYVLQLIVLFFTSPLYRFYFNLLYILLCLVVASVLYKRLTVLKCLLTICILISGLPLIINTPINFLANNSFSTNLSHFNITEIVMPHSNSKFEDDFKTYKKGNLNFNHPLEIDFFWGTGNVPFPAVNYEQLNYFEQNFKVIPQLRTTELKDGFYSKTISND</sequence>
<dbReference type="NCBIfam" id="NF047510">
    <property type="entry name" value="LIC_10190_fam"/>
    <property type="match status" value="1"/>
</dbReference>
<feature type="transmembrane region" description="Helical" evidence="1">
    <location>
        <begin position="401"/>
        <end position="418"/>
    </location>
</feature>
<dbReference type="EMBL" id="CP002046">
    <property type="protein sequence ID" value="EAP85973.1"/>
    <property type="molecule type" value="Genomic_DNA"/>
</dbReference>
<dbReference type="HOGENOM" id="CLU_480397_0_0_10"/>
<name>A3UBH2_CROAH</name>
<feature type="transmembrane region" description="Helical" evidence="1">
    <location>
        <begin position="293"/>
        <end position="317"/>
    </location>
</feature>
<dbReference type="eggNOG" id="ENOG5032SWY">
    <property type="taxonomic scope" value="Bacteria"/>
</dbReference>
<feature type="transmembrane region" description="Helical" evidence="1">
    <location>
        <begin position="424"/>
        <end position="442"/>
    </location>
</feature>
<dbReference type="GeneID" id="89453368"/>
<dbReference type="KEGG" id="cat:CA2559_08071"/>
<evidence type="ECO:0000313" key="3">
    <source>
        <dbReference type="EMBL" id="EAP85973.1"/>
    </source>
</evidence>
<proteinExistence type="predicted"/>
<feature type="transmembrane region" description="Helical" evidence="1">
    <location>
        <begin position="6"/>
        <end position="26"/>
    </location>
</feature>
<feature type="transmembrane region" description="Helical" evidence="1">
    <location>
        <begin position="251"/>
        <end position="281"/>
    </location>
</feature>
<keyword evidence="4" id="KW-1185">Reference proteome</keyword>
<feature type="transmembrane region" description="Helical" evidence="1">
    <location>
        <begin position="97"/>
        <end position="120"/>
    </location>
</feature>
<feature type="transmembrane region" description="Helical" evidence="1">
    <location>
        <begin position="375"/>
        <end position="392"/>
    </location>
</feature>
<dbReference type="STRING" id="216432.CA2559_08071"/>